<keyword evidence="2" id="KW-0027">Amidation</keyword>
<name>A0A672G3F7_SALFA</name>
<dbReference type="PANTHER" id="PTHR10786:SF0">
    <property type="entry name" value="CHOLECYSTOKININ"/>
    <property type="match status" value="1"/>
</dbReference>
<dbReference type="Ensembl" id="ENSSFAT00005014047.1">
    <property type="protein sequence ID" value="ENSSFAP00005013478.1"/>
    <property type="gene ID" value="ENSSFAG00005007328.1"/>
</dbReference>
<dbReference type="GO" id="GO:0007586">
    <property type="term" value="P:digestion"/>
    <property type="evidence" value="ECO:0007669"/>
    <property type="project" value="InterPro"/>
</dbReference>
<feature type="compositionally biased region" description="Basic and acidic residues" evidence="3">
    <location>
        <begin position="114"/>
        <end position="123"/>
    </location>
</feature>
<accession>A0A672G3F7</accession>
<dbReference type="GO" id="GO:0005615">
    <property type="term" value="C:extracellular space"/>
    <property type="evidence" value="ECO:0007669"/>
    <property type="project" value="TreeGrafter"/>
</dbReference>
<reference evidence="6" key="3">
    <citation type="submission" date="2025-09" db="UniProtKB">
        <authorList>
            <consortium name="Ensembl"/>
        </authorList>
    </citation>
    <scope>IDENTIFICATION</scope>
</reference>
<feature type="region of interest" description="Disordered" evidence="3">
    <location>
        <begin position="110"/>
        <end position="145"/>
    </location>
</feature>
<dbReference type="GO" id="GO:0030424">
    <property type="term" value="C:axon"/>
    <property type="evidence" value="ECO:0007669"/>
    <property type="project" value="TreeGrafter"/>
</dbReference>
<keyword evidence="1" id="KW-0765">Sulfation</keyword>
<dbReference type="OMA" id="IMQAITE"/>
<proteinExistence type="predicted"/>
<reference evidence="6" key="2">
    <citation type="submission" date="2025-08" db="UniProtKB">
        <authorList>
            <consortium name="Ensembl"/>
        </authorList>
    </citation>
    <scope>IDENTIFICATION</scope>
</reference>
<keyword evidence="4" id="KW-0732">Signal</keyword>
<dbReference type="Proteomes" id="UP000472267">
    <property type="component" value="Chromosome 6"/>
</dbReference>
<evidence type="ECO:0000256" key="1">
    <source>
        <dbReference type="ARBA" id="ARBA00022641"/>
    </source>
</evidence>
<evidence type="ECO:0000313" key="6">
    <source>
        <dbReference type="Ensembl" id="ENSSFAP00005013478.1"/>
    </source>
</evidence>
<feature type="signal peptide" evidence="4">
    <location>
        <begin position="1"/>
        <end position="22"/>
    </location>
</feature>
<evidence type="ECO:0000256" key="2">
    <source>
        <dbReference type="ARBA" id="ARBA00022815"/>
    </source>
</evidence>
<feature type="domain" description="Gastrin/cholecystokinin peptide hormone" evidence="5">
    <location>
        <begin position="73"/>
        <end position="179"/>
    </location>
</feature>
<evidence type="ECO:0000259" key="5">
    <source>
        <dbReference type="Pfam" id="PF00918"/>
    </source>
</evidence>
<evidence type="ECO:0000256" key="4">
    <source>
        <dbReference type="SAM" id="SignalP"/>
    </source>
</evidence>
<organism evidence="6 7">
    <name type="scientific">Salarias fasciatus</name>
    <name type="common">Jewelled blenny</name>
    <name type="synonym">Blennius fasciatus</name>
    <dbReference type="NCBI Taxonomy" id="181472"/>
    <lineage>
        <taxon>Eukaryota</taxon>
        <taxon>Metazoa</taxon>
        <taxon>Chordata</taxon>
        <taxon>Craniata</taxon>
        <taxon>Vertebrata</taxon>
        <taxon>Euteleostomi</taxon>
        <taxon>Actinopterygii</taxon>
        <taxon>Neopterygii</taxon>
        <taxon>Teleostei</taxon>
        <taxon>Neoteleostei</taxon>
        <taxon>Acanthomorphata</taxon>
        <taxon>Ovalentaria</taxon>
        <taxon>Blenniimorphae</taxon>
        <taxon>Blenniiformes</taxon>
        <taxon>Blennioidei</taxon>
        <taxon>Blenniidae</taxon>
        <taxon>Salariinae</taxon>
        <taxon>Salarias</taxon>
    </lineage>
</organism>
<dbReference type="GO" id="GO:0005184">
    <property type="term" value="F:neuropeptide hormone activity"/>
    <property type="evidence" value="ECO:0007669"/>
    <property type="project" value="InterPro"/>
</dbReference>
<evidence type="ECO:0000313" key="7">
    <source>
        <dbReference type="Proteomes" id="UP000472267"/>
    </source>
</evidence>
<dbReference type="AlphaFoldDB" id="A0A672G3F7"/>
<keyword evidence="7" id="KW-1185">Reference proteome</keyword>
<sequence length="182" mass="19842">MRLRARLMALELEKLLLLRATATDMMDGDGWMDGGGGGGVRLPEEAAEFYSSPGEGRGVWSSASNACGMQFAGMSVKVMVVCLLLVALAMPGSSAAGDAKETDVLQQLARQRGKPREAADRPKTKPWAPAGARPARRAPLSEDEREIMTKQIMQAITEMMNSDCMLDRDYQGWVDFGRRDTD</sequence>
<evidence type="ECO:0000256" key="3">
    <source>
        <dbReference type="SAM" id="MobiDB-lite"/>
    </source>
</evidence>
<dbReference type="InParanoid" id="A0A672G3F7"/>
<feature type="chain" id="PRO_5025531208" description="Gastrin/cholecystokinin peptide hormone domain-containing protein" evidence="4">
    <location>
        <begin position="23"/>
        <end position="182"/>
    </location>
</feature>
<dbReference type="Pfam" id="PF00918">
    <property type="entry name" value="Gastrin"/>
    <property type="match status" value="1"/>
</dbReference>
<dbReference type="InterPro" id="IPR001651">
    <property type="entry name" value="Gastrin/CCK"/>
</dbReference>
<dbReference type="InterPro" id="IPR015499">
    <property type="entry name" value="CCK-like"/>
</dbReference>
<protein>
    <recommendedName>
        <fullName evidence="5">Gastrin/cholecystokinin peptide hormone domain-containing protein</fullName>
    </recommendedName>
</protein>
<dbReference type="PANTHER" id="PTHR10786">
    <property type="entry name" value="CHOLECYSTOKININ"/>
    <property type="match status" value="1"/>
</dbReference>
<reference evidence="6" key="1">
    <citation type="submission" date="2019-06" db="EMBL/GenBank/DDBJ databases">
        <authorList>
            <consortium name="Wellcome Sanger Institute Data Sharing"/>
        </authorList>
    </citation>
    <scope>NUCLEOTIDE SEQUENCE [LARGE SCALE GENOMIC DNA]</scope>
</reference>